<dbReference type="InterPro" id="IPR007083">
    <property type="entry name" value="RNA_pol_Rpb1_4"/>
</dbReference>
<dbReference type="GO" id="GO:0006351">
    <property type="term" value="P:DNA-templated transcription"/>
    <property type="evidence" value="ECO:0007669"/>
    <property type="project" value="InterPro"/>
</dbReference>
<keyword evidence="9 11" id="KW-0804">Transcription</keyword>
<evidence type="ECO:0000313" key="15">
    <source>
        <dbReference type="Proteomes" id="UP000192578"/>
    </source>
</evidence>
<dbReference type="PANTHER" id="PTHR48446:SF1">
    <property type="entry name" value="DNA-DIRECTED RNA POLYMERASE SUBUNIT BETA' N-TERMINAL SECTION"/>
    <property type="match status" value="1"/>
</dbReference>
<evidence type="ECO:0000259" key="13">
    <source>
        <dbReference type="SMART" id="SM00663"/>
    </source>
</evidence>
<keyword evidence="6" id="KW-0479">Metal-binding</keyword>
<evidence type="ECO:0000256" key="8">
    <source>
        <dbReference type="ARBA" id="ARBA00022842"/>
    </source>
</evidence>
<dbReference type="Pfam" id="PF05000">
    <property type="entry name" value="RNA_pol_Rpb1_4"/>
    <property type="match status" value="1"/>
</dbReference>
<dbReference type="Gene3D" id="6.10.250.2940">
    <property type="match status" value="1"/>
</dbReference>
<sequence length="1470" mass="163495">MPPPPLGPRSALGFPDRKPLVGAAGAAHGKPFMPRPVPPNLQPLQKLHGMISNTGGMDIFNGNRQPPAHLTQITFGPQSKAEILSQSAVEVFVNKLFENEPPYEPTANGFMDPQMGVNLKNRKCSSCGKPNSDCPGHFGHLQLFYPVFHMGYMKSVFQIMQCVCQNCSRVVLSGPERFSYLARVAKPMTLTVKKDLKKLILELCKKQKVCPYCKAVQPNIRRFGYYRMVMDVLRPQPNQRKLLPYLVHMAEESTADNAGEYQRVDLGTAKILLSPVYVLKVLRAIPVQDRPLLLCGSRSPEDLVMSCIQVPPVPIRPTVMQEAEGTANQDDITVAISGVLAFDQILREKFDKDPIRNILENWENMQWKYNQILNGNAKDPGSGSTPGPVTFSKAHKGFEQRLKGKHGRFRGNLNGKRVNFSGRTVISPDPNLRMDEVGVPIYMAKILTFPQHVYAANLKAMKALVANGANTYPGASKVTKHQPDGTTFQISLHNPKIAKDQEMKLEIGDIVDRHLHDGDPVLFNRQPSLHKMSIMCHRARVLPSRTLRFNECVCTPYNADFDGDEMNIHLPQTYPARAEAEALMLSTKNILTPKNGEVIIGTHQDFITGSYLLSNKDNFFTRSEFDQLVTQMLVGKDKSLRVDWPEPAVLKPKRLWTGKQVLSLVFTPNRDRYGPPLNMRAKGKNYTQKEDLCANDSFLVFHGGQLLLGTIDKNNVGTGSRKNVFCHLFHDCGSAYAADVMYRLTRVSAYYISRRGFSIGIEDVSPAPALLVTKREHVQKAYRECEDLIDRLKRGVLENRPGCSKEETLEASMLQELSTVRDRMGKICLESLPKSNAPLIMAQCGSKGSVINISQMAVCVGQQAINGKRIPNGFEDRSLPTVPRYSKEPLAKGFVENSFFSGLTPSEFFFHTMAGREGLVDTAVKTAETGYMQRRLMKCLEDVVVQYDKTVRNSINEIIQFRFGEDGLDPACIEDEECCMDLEHRLSQAVTEKKFSAAEGDKYFSAAEVLKRWSIARPKLLDKLTGKALTGAGNEINFFLDNVLEKFIVKQCALMERDEAKHGPIAEAKFHGLYRHHLTLKQFDKFLSLCVRKVERSTVEPGTAVGALCAQSIGEPGTQMTLKTFHFAGVASMNITLGVPRIKEIINASNNVSTPIITTFLRDQADEMAARRVKAHLERTMLSEVTLIMNDILSEDQVAVVFELARDIITLLHLPVNAQKVAAILRAHPKTSKLLREVECYGSWIVKVVIDDGASKSKKVDRKTALLGRAHELRRLAGEIVVAGIPSAHRAVIQKQSDEDGYRLLVDGTDLRAVLGLRGVDKTRTTTNNNMEIFRVLGVEAARASIISEVQYTMKSHGMSIDWRHYSLLADTMTTRGNLHGFTRYGMVKMKDSALMLASFEQTVDHLYDAAYFGVTDNIVGVSESVILGQDVRVGTGICRVLAAAASGKVPSATKVKLERSDGDGFLIEG</sequence>
<dbReference type="InterPro" id="IPR000722">
    <property type="entry name" value="RNA_pol_asu"/>
</dbReference>
<comment type="similarity">
    <text evidence="2 11">Belongs to the RNA polymerase beta' chain family.</text>
</comment>
<feature type="region of interest" description="Disordered" evidence="12">
    <location>
        <begin position="1"/>
        <end position="36"/>
    </location>
</feature>
<dbReference type="InterPro" id="IPR042102">
    <property type="entry name" value="RNA_pol_Rpb1_3_sf"/>
</dbReference>
<dbReference type="PANTHER" id="PTHR48446">
    <property type="entry name" value="DNA-DIRECTED RNA POLYMERASE SUBUNIT BETA' N-TERMINAL SECTION"/>
    <property type="match status" value="1"/>
</dbReference>
<evidence type="ECO:0000256" key="10">
    <source>
        <dbReference type="ARBA" id="ARBA00023242"/>
    </source>
</evidence>
<dbReference type="GO" id="GO:0003677">
    <property type="term" value="F:DNA binding"/>
    <property type="evidence" value="ECO:0007669"/>
    <property type="project" value="InterPro"/>
</dbReference>
<dbReference type="Pfam" id="PF04998">
    <property type="entry name" value="RNA_pol_Rpb1_5"/>
    <property type="match status" value="1"/>
</dbReference>
<dbReference type="GO" id="GO:0003899">
    <property type="term" value="F:DNA-directed RNA polymerase activity"/>
    <property type="evidence" value="ECO:0007669"/>
    <property type="project" value="UniProtKB-EC"/>
</dbReference>
<keyword evidence="8" id="KW-0460">Magnesium</keyword>
<organism evidence="14 15">
    <name type="scientific">Hypsibius exemplaris</name>
    <name type="common">Freshwater tardigrade</name>
    <dbReference type="NCBI Taxonomy" id="2072580"/>
    <lineage>
        <taxon>Eukaryota</taxon>
        <taxon>Metazoa</taxon>
        <taxon>Ecdysozoa</taxon>
        <taxon>Tardigrada</taxon>
        <taxon>Eutardigrada</taxon>
        <taxon>Parachela</taxon>
        <taxon>Hypsibioidea</taxon>
        <taxon>Hypsibiidae</taxon>
        <taxon>Hypsibius</taxon>
    </lineage>
</organism>
<evidence type="ECO:0000256" key="7">
    <source>
        <dbReference type="ARBA" id="ARBA00022833"/>
    </source>
</evidence>
<dbReference type="InterPro" id="IPR015700">
    <property type="entry name" value="RPC1"/>
</dbReference>
<dbReference type="SMART" id="SM00663">
    <property type="entry name" value="RPOLA_N"/>
    <property type="match status" value="1"/>
</dbReference>
<dbReference type="EC" id="2.7.7.6" evidence="11"/>
<evidence type="ECO:0000256" key="1">
    <source>
        <dbReference type="ARBA" id="ARBA00004123"/>
    </source>
</evidence>
<dbReference type="Pfam" id="PF04983">
    <property type="entry name" value="RNA_pol_Rpb1_3"/>
    <property type="match status" value="1"/>
</dbReference>
<dbReference type="FunFam" id="2.40.40.20:FF:000019">
    <property type="entry name" value="DNA-directed RNA polymerase II subunit RPB1"/>
    <property type="match status" value="1"/>
</dbReference>
<dbReference type="CDD" id="cd02583">
    <property type="entry name" value="RNAP_III_RPC1_N"/>
    <property type="match status" value="1"/>
</dbReference>
<proteinExistence type="inferred from homology"/>
<dbReference type="InterPro" id="IPR035698">
    <property type="entry name" value="RNAP_III_Rpc1_C"/>
</dbReference>
<comment type="caution">
    <text evidence="14">The sequence shown here is derived from an EMBL/GenBank/DDBJ whole genome shotgun (WGS) entry which is preliminary data.</text>
</comment>
<dbReference type="Gene3D" id="1.10.132.30">
    <property type="match status" value="1"/>
</dbReference>
<evidence type="ECO:0000256" key="11">
    <source>
        <dbReference type="RuleBase" id="RU004279"/>
    </source>
</evidence>
<dbReference type="OrthoDB" id="270392at2759"/>
<dbReference type="InterPro" id="IPR038120">
    <property type="entry name" value="Rpb1_funnel_sf"/>
</dbReference>
<keyword evidence="7" id="KW-0862">Zinc</keyword>
<feature type="domain" description="RNA polymerase N-terminal" evidence="13">
    <location>
        <begin position="301"/>
        <end position="614"/>
    </location>
</feature>
<dbReference type="FunFam" id="1.10.132.30:FF:000001">
    <property type="entry name" value="DNA-directed RNA polymerase subunit"/>
    <property type="match status" value="1"/>
</dbReference>
<dbReference type="Gene3D" id="2.40.40.20">
    <property type="match status" value="1"/>
</dbReference>
<evidence type="ECO:0000256" key="3">
    <source>
        <dbReference type="ARBA" id="ARBA00022478"/>
    </source>
</evidence>
<dbReference type="CDD" id="cd02736">
    <property type="entry name" value="RNAP_III_Rpc1_C"/>
    <property type="match status" value="1"/>
</dbReference>
<protein>
    <recommendedName>
        <fullName evidence="11">DNA-directed RNA polymerase subunit</fullName>
        <ecNumber evidence="11">2.7.7.6</ecNumber>
    </recommendedName>
</protein>
<dbReference type="Gene3D" id="1.10.274.100">
    <property type="entry name" value="RNA polymerase Rpb1, domain 3"/>
    <property type="match status" value="1"/>
</dbReference>
<dbReference type="GO" id="GO:0000428">
    <property type="term" value="C:DNA-directed RNA polymerase complex"/>
    <property type="evidence" value="ECO:0007669"/>
    <property type="project" value="UniProtKB-KW"/>
</dbReference>
<dbReference type="SUPFAM" id="SSF64484">
    <property type="entry name" value="beta and beta-prime subunits of DNA dependent RNA-polymerase"/>
    <property type="match status" value="1"/>
</dbReference>
<dbReference type="GO" id="GO:0005654">
    <property type="term" value="C:nucleoplasm"/>
    <property type="evidence" value="ECO:0007669"/>
    <property type="project" value="UniProtKB-ARBA"/>
</dbReference>
<dbReference type="InterPro" id="IPR044893">
    <property type="entry name" value="RNA_pol_Rpb1_clamp_domain"/>
</dbReference>
<dbReference type="InterPro" id="IPR007080">
    <property type="entry name" value="RNA_pol_Rpb1_1"/>
</dbReference>
<dbReference type="Gene3D" id="6.20.50.80">
    <property type="match status" value="1"/>
</dbReference>
<dbReference type="Gene3D" id="4.10.860.120">
    <property type="entry name" value="RNA polymerase II, clamp domain"/>
    <property type="match status" value="1"/>
</dbReference>
<dbReference type="GO" id="GO:0046872">
    <property type="term" value="F:metal ion binding"/>
    <property type="evidence" value="ECO:0007669"/>
    <property type="project" value="UniProtKB-KW"/>
</dbReference>
<keyword evidence="10" id="KW-0539">Nucleus</keyword>
<dbReference type="Proteomes" id="UP000192578">
    <property type="component" value="Unassembled WGS sequence"/>
</dbReference>
<dbReference type="InterPro" id="IPR035697">
    <property type="entry name" value="RNAP_III_RPC1_N"/>
</dbReference>
<gene>
    <name evidence="14" type="ORF">BV898_03676</name>
</gene>
<dbReference type="InterPro" id="IPR007066">
    <property type="entry name" value="RNA_pol_Rpb1_3"/>
</dbReference>
<keyword evidence="3 11" id="KW-0240">DNA-directed RNA polymerase</keyword>
<comment type="function">
    <text evidence="11">DNA-dependent RNA polymerase catalyzes the transcription of DNA into RNA using the four ribonucleoside triphosphates as substrates.</text>
</comment>
<keyword evidence="5 11" id="KW-0548">Nucleotidyltransferase</keyword>
<accession>A0A1W0X5B1</accession>
<keyword evidence="4 11" id="KW-0808">Transferase</keyword>
<evidence type="ECO:0000256" key="2">
    <source>
        <dbReference type="ARBA" id="ARBA00006460"/>
    </source>
</evidence>
<comment type="catalytic activity">
    <reaction evidence="11">
        <text>RNA(n) + a ribonucleoside 5'-triphosphate = RNA(n+1) + diphosphate</text>
        <dbReference type="Rhea" id="RHEA:21248"/>
        <dbReference type="Rhea" id="RHEA-COMP:14527"/>
        <dbReference type="Rhea" id="RHEA-COMP:17342"/>
        <dbReference type="ChEBI" id="CHEBI:33019"/>
        <dbReference type="ChEBI" id="CHEBI:61557"/>
        <dbReference type="ChEBI" id="CHEBI:140395"/>
        <dbReference type="EC" id="2.7.7.6"/>
    </reaction>
</comment>
<dbReference type="InterPro" id="IPR007081">
    <property type="entry name" value="RNA_pol_Rpb1_5"/>
</dbReference>
<keyword evidence="15" id="KW-1185">Reference proteome</keyword>
<dbReference type="Pfam" id="PF00623">
    <property type="entry name" value="RNA_pol_Rpb1_2"/>
    <property type="match status" value="1"/>
</dbReference>
<evidence type="ECO:0000256" key="6">
    <source>
        <dbReference type="ARBA" id="ARBA00022723"/>
    </source>
</evidence>
<evidence type="ECO:0000256" key="4">
    <source>
        <dbReference type="ARBA" id="ARBA00022679"/>
    </source>
</evidence>
<reference evidence="15" key="1">
    <citation type="submission" date="2017-01" db="EMBL/GenBank/DDBJ databases">
        <title>Comparative genomics of anhydrobiosis in the tardigrade Hypsibius dujardini.</title>
        <authorList>
            <person name="Yoshida Y."/>
            <person name="Koutsovoulos G."/>
            <person name="Laetsch D."/>
            <person name="Stevens L."/>
            <person name="Kumar S."/>
            <person name="Horikawa D."/>
            <person name="Ishino K."/>
            <person name="Komine S."/>
            <person name="Tomita M."/>
            <person name="Blaxter M."/>
            <person name="Arakawa K."/>
        </authorList>
    </citation>
    <scope>NUCLEOTIDE SEQUENCE [LARGE SCALE GENOMIC DNA]</scope>
    <source>
        <strain evidence="15">Z151</strain>
    </source>
</reference>
<evidence type="ECO:0000313" key="14">
    <source>
        <dbReference type="EMBL" id="OQV22502.1"/>
    </source>
</evidence>
<comment type="subcellular location">
    <subcellularLocation>
        <location evidence="1">Nucleus</location>
    </subcellularLocation>
</comment>
<dbReference type="Pfam" id="PF04997">
    <property type="entry name" value="RNA_pol_Rpb1_1"/>
    <property type="match status" value="1"/>
</dbReference>
<dbReference type="Gene3D" id="3.30.1490.180">
    <property type="entry name" value="RNA polymerase ii"/>
    <property type="match status" value="1"/>
</dbReference>
<evidence type="ECO:0000256" key="12">
    <source>
        <dbReference type="SAM" id="MobiDB-lite"/>
    </source>
</evidence>
<evidence type="ECO:0000256" key="9">
    <source>
        <dbReference type="ARBA" id="ARBA00023163"/>
    </source>
</evidence>
<dbReference type="EMBL" id="MTYJ01000017">
    <property type="protein sequence ID" value="OQV22502.1"/>
    <property type="molecule type" value="Genomic_DNA"/>
</dbReference>
<dbReference type="InterPro" id="IPR006592">
    <property type="entry name" value="RNA_pol_N"/>
</dbReference>
<name>A0A1W0X5B1_HYPEX</name>
<dbReference type="Gene3D" id="1.10.150.390">
    <property type="match status" value="1"/>
</dbReference>
<evidence type="ECO:0000256" key="5">
    <source>
        <dbReference type="ARBA" id="ARBA00022695"/>
    </source>
</evidence>